<feature type="transmembrane region" description="Helical" evidence="1">
    <location>
        <begin position="207"/>
        <end position="227"/>
    </location>
</feature>
<feature type="transmembrane region" description="Helical" evidence="1">
    <location>
        <begin position="233"/>
        <end position="253"/>
    </location>
</feature>
<dbReference type="PANTHER" id="PTHR36832">
    <property type="entry name" value="SLR1174 PROTEIN-RELATED"/>
    <property type="match status" value="1"/>
</dbReference>
<dbReference type="RefSeq" id="WP_246156894.1">
    <property type="nucleotide sequence ID" value="NZ_CP009922.3"/>
</dbReference>
<evidence type="ECO:0000313" key="3">
    <source>
        <dbReference type="Proteomes" id="UP000034034"/>
    </source>
</evidence>
<keyword evidence="1" id="KW-1133">Transmembrane helix</keyword>
<evidence type="ECO:0000256" key="1">
    <source>
        <dbReference type="SAM" id="Phobius"/>
    </source>
</evidence>
<feature type="transmembrane region" description="Helical" evidence="1">
    <location>
        <begin position="29"/>
        <end position="50"/>
    </location>
</feature>
<dbReference type="PANTHER" id="PTHR36832:SF2">
    <property type="entry name" value="INTEGRAL MEMBRANE PROTEIN"/>
    <property type="match status" value="1"/>
</dbReference>
<feature type="transmembrane region" description="Helical" evidence="1">
    <location>
        <begin position="146"/>
        <end position="175"/>
    </location>
</feature>
<organism evidence="2 3">
    <name type="scientific">Streptomyces xiamenensis</name>
    <dbReference type="NCBI Taxonomy" id="408015"/>
    <lineage>
        <taxon>Bacteria</taxon>
        <taxon>Bacillati</taxon>
        <taxon>Actinomycetota</taxon>
        <taxon>Actinomycetes</taxon>
        <taxon>Kitasatosporales</taxon>
        <taxon>Streptomycetaceae</taxon>
        <taxon>Streptomyces</taxon>
    </lineage>
</organism>
<dbReference type="HOGENOM" id="CLU_084465_0_0_11"/>
<keyword evidence="1" id="KW-0812">Transmembrane</keyword>
<dbReference type="KEGG" id="sxi:SXIM_33590"/>
<dbReference type="AlphaFoldDB" id="A0A0F7FW40"/>
<protein>
    <submittedName>
        <fullName evidence="2">Abc transporter permease</fullName>
    </submittedName>
</protein>
<keyword evidence="3" id="KW-1185">Reference proteome</keyword>
<keyword evidence="1" id="KW-0472">Membrane</keyword>
<dbReference type="PATRIC" id="fig|408015.6.peg.3400"/>
<sequence length="269" mass="29049">MLTRRQKFAACRAMAHLHLRGQLMYRGDFLLRMLGLLIQVALLALVWRAIYPEGEAVSLETQLAYVTYAAVQNWAFTPPGLAPSAIPQRVREGSVVFDLARPLGFPAQMLSAQAGVTAALLPLALLALPFAILVGGAQAPASAAAVLASVVSLAPALLNALLLAVLVSMVCFWTLEMTGIFMIHRVVAQFFAGALVPLWLMPPWLAGLAHVLPFQTITYTPIALYLGRIEGTGPVLGALAVQMGWTVALWLLLRWVWARAHRRVVVQGG</sequence>
<dbReference type="InterPro" id="IPR010390">
    <property type="entry name" value="ABC-2_transporter-like"/>
</dbReference>
<name>A0A0F7FW40_9ACTN</name>
<proteinExistence type="predicted"/>
<accession>A0A0F7FW40</accession>
<dbReference type="Pfam" id="PF06182">
    <property type="entry name" value="ABC2_membrane_6"/>
    <property type="match status" value="1"/>
</dbReference>
<gene>
    <name evidence="2" type="ORF">SXIM_33590</name>
</gene>
<reference evidence="2" key="1">
    <citation type="submission" date="2019-08" db="EMBL/GenBank/DDBJ databases">
        <title>Complete genome sequence of a mangrove-derived Streptomyces xiamenensis.</title>
        <authorList>
            <person name="Xu J."/>
        </authorList>
    </citation>
    <scope>NUCLEOTIDE SEQUENCE</scope>
    <source>
        <strain evidence="2">318</strain>
    </source>
</reference>
<dbReference type="EMBL" id="CP009922">
    <property type="protein sequence ID" value="AKG44743.1"/>
    <property type="molecule type" value="Genomic_DNA"/>
</dbReference>
<dbReference type="STRING" id="408015.SXIM_33590"/>
<evidence type="ECO:0000313" key="2">
    <source>
        <dbReference type="EMBL" id="AKG44743.1"/>
    </source>
</evidence>
<feature type="transmembrane region" description="Helical" evidence="1">
    <location>
        <begin position="112"/>
        <end position="134"/>
    </location>
</feature>
<feature type="transmembrane region" description="Helical" evidence="1">
    <location>
        <begin position="181"/>
        <end position="200"/>
    </location>
</feature>
<dbReference type="Proteomes" id="UP000034034">
    <property type="component" value="Chromosome"/>
</dbReference>